<dbReference type="Proteomes" id="UP000243494">
    <property type="component" value="Unassembled WGS sequence"/>
</dbReference>
<dbReference type="OrthoDB" id="1744198at2"/>
<protein>
    <submittedName>
        <fullName evidence="2">UbiD family decarboxylase</fullName>
    </submittedName>
</protein>
<proteinExistence type="predicted"/>
<evidence type="ECO:0000256" key="1">
    <source>
        <dbReference type="SAM" id="Phobius"/>
    </source>
</evidence>
<dbReference type="EMBL" id="NOJZ02000001">
    <property type="protein sequence ID" value="RDY24654.1"/>
    <property type="molecule type" value="Genomic_DNA"/>
</dbReference>
<dbReference type="AlphaFoldDB" id="A0A371IVZ1"/>
<keyword evidence="3" id="KW-1185">Reference proteome</keyword>
<evidence type="ECO:0000313" key="3">
    <source>
        <dbReference type="Proteomes" id="UP000243494"/>
    </source>
</evidence>
<comment type="caution">
    <text evidence="2">The sequence shown here is derived from an EMBL/GenBank/DDBJ whole genome shotgun (WGS) entry which is preliminary data.</text>
</comment>
<keyword evidence="1" id="KW-0812">Transmembrane</keyword>
<name>A0A371IVZ1_9FIRM</name>
<accession>A0A371IVZ1</accession>
<keyword evidence="1" id="KW-1133">Transmembrane helix</keyword>
<feature type="transmembrane region" description="Helical" evidence="1">
    <location>
        <begin position="21"/>
        <end position="40"/>
    </location>
</feature>
<gene>
    <name evidence="2" type="ORF">CHF27_000185</name>
</gene>
<keyword evidence="1" id="KW-0472">Membrane</keyword>
<reference evidence="2 3" key="1">
    <citation type="journal article" date="2017" name="Genome Announc.">
        <title>Draft Genome Sequence of Romboutsia maritimum sp. nov. Strain CCRI-22766(T), Isolated from Coastal Estuarine Mud.</title>
        <authorList>
            <person name="Maheux A.F."/>
            <person name="Boudreau D.K."/>
            <person name="Berube E."/>
            <person name="Boissinot M."/>
            <person name="Raymond F."/>
            <person name="Brodeur S."/>
            <person name="Corbeil J."/>
            <person name="Brightwell G."/>
            <person name="Broda D."/>
            <person name="Omar R.F."/>
            <person name="Bergeron M.G."/>
        </authorList>
    </citation>
    <scope>NUCLEOTIDE SEQUENCE [LARGE SCALE GENOMIC DNA]</scope>
    <source>
        <strain evidence="2 3">CCRI-22766</strain>
    </source>
</reference>
<dbReference type="RefSeq" id="WP_095404986.1">
    <property type="nucleotide sequence ID" value="NZ_NOJZ02000001.1"/>
</dbReference>
<evidence type="ECO:0000313" key="2">
    <source>
        <dbReference type="EMBL" id="RDY24654.1"/>
    </source>
</evidence>
<sequence>MSFKELFDKSVDFIDNKRKRIATISLSMLGIMLLIIVFFASSDELSVSKESTQLLNNIEQRKYTVALDYYQSLEKNFSESKMKRFNKAISKKINKLLLNSGDMYVNGQITKEHYTGLISTINSLNSISLDLNKIIDQSERVREMYKEENLNYDLALSYLNAVSSLNGVDNELDMYKQDIKVLNDSREVYETANKNYQIKKYYEAIQCYDKVLEEDKKYYNLAQRAKDECIEAMYDYYIEKSKEENDSGNYEGAIKYIDYLKPYYSDDEEILKLEKGYQENLAMYTLTSDDIINLISKKSEKNKENLSINSLQQMINGNKYYYVELFEYDKLVNEILVDAKTRKIYSYKGSNKNYNCEYSDGYFRILKNGDFQFAISEGEAKFLLENKLSEKSDSYKSIEIVQRTKVDKYVDEKEKFEDFIKKNPNIYYYFIVNKGWFKKKEVCIIDMYSKNIYSVFEDGIKSY</sequence>
<organism evidence="2 3">
    <name type="scientific">Romboutsia maritimum</name>
    <dbReference type="NCBI Taxonomy" id="2020948"/>
    <lineage>
        <taxon>Bacteria</taxon>
        <taxon>Bacillati</taxon>
        <taxon>Bacillota</taxon>
        <taxon>Clostridia</taxon>
        <taxon>Peptostreptococcales</taxon>
        <taxon>Peptostreptococcaceae</taxon>
        <taxon>Romboutsia</taxon>
    </lineage>
</organism>